<organism evidence="2 3">
    <name type="scientific">Ruminococcus flavefaciens</name>
    <dbReference type="NCBI Taxonomy" id="1265"/>
    <lineage>
        <taxon>Bacteria</taxon>
        <taxon>Bacillati</taxon>
        <taxon>Bacillota</taxon>
        <taxon>Clostridia</taxon>
        <taxon>Eubacteriales</taxon>
        <taxon>Oscillospiraceae</taxon>
        <taxon>Ruminococcus</taxon>
    </lineage>
</organism>
<dbReference type="Proteomes" id="UP000184394">
    <property type="component" value="Unassembled WGS sequence"/>
</dbReference>
<keyword evidence="1" id="KW-1133">Transmembrane helix</keyword>
<feature type="transmembrane region" description="Helical" evidence="1">
    <location>
        <begin position="893"/>
        <end position="914"/>
    </location>
</feature>
<dbReference type="RefSeq" id="WP_072949654.1">
    <property type="nucleotide sequence ID" value="NZ_FRCT01000004.1"/>
</dbReference>
<protein>
    <submittedName>
        <fullName evidence="2">Uncharacterized protein</fullName>
    </submittedName>
</protein>
<dbReference type="Gene3D" id="1.20.120.20">
    <property type="entry name" value="Apolipoprotein"/>
    <property type="match status" value="1"/>
</dbReference>
<evidence type="ECO:0000256" key="1">
    <source>
        <dbReference type="SAM" id="Phobius"/>
    </source>
</evidence>
<feature type="transmembrane region" description="Helical" evidence="1">
    <location>
        <begin position="1027"/>
        <end position="1046"/>
    </location>
</feature>
<feature type="transmembrane region" description="Helical" evidence="1">
    <location>
        <begin position="1001"/>
        <end position="1020"/>
    </location>
</feature>
<dbReference type="AlphaFoldDB" id="A0A1M7IF89"/>
<evidence type="ECO:0000313" key="3">
    <source>
        <dbReference type="Proteomes" id="UP000184394"/>
    </source>
</evidence>
<gene>
    <name evidence="2" type="ORF">SAMN04487860_10477</name>
</gene>
<feature type="transmembrane region" description="Helical" evidence="1">
    <location>
        <begin position="1090"/>
        <end position="1113"/>
    </location>
</feature>
<reference evidence="2 3" key="1">
    <citation type="submission" date="2016-11" db="EMBL/GenBank/DDBJ databases">
        <authorList>
            <person name="Jaros S."/>
            <person name="Januszkiewicz K."/>
            <person name="Wedrychowicz H."/>
        </authorList>
    </citation>
    <scope>NUCLEOTIDE SEQUENCE [LARGE SCALE GENOMIC DNA]</scope>
    <source>
        <strain evidence="2 3">Y1</strain>
    </source>
</reference>
<feature type="transmembrane region" description="Helical" evidence="1">
    <location>
        <begin position="1058"/>
        <end position="1078"/>
    </location>
</feature>
<dbReference type="OrthoDB" id="3034784at2"/>
<sequence>MKENNSIDNKKGYCTVYTKFMQNYRLSKPIEMGEQLQSIRNEHNLDDFFCMRTDGYAESFYHNKESSTGYDSIKLDVHGALISSVICDNGDIIVFSSQVEELFFSLKQKDNDNFEPPKKVNINLPYQAIKICGLSVRKIGTEVWIAVIMQVGISESESDLHVLCGKWQNESTVLNTTGITVSSLNFVWLLSDESDPVIAFFGNQLIGIHALSGQIENYTSISVNGNCTDIYSSFDPTTKSDIISIIVDKQLYIFNTNSNKWSQYTYSADFSKARLHFEDNIGMHIITLDTNSNVHHGFYITADSEVTILSPIISNISDFCISDCNGGLLSVLCNSNKKVIQMILENASSNWNIQEIGLQTVNEVYEYKSYMIEISAYDSCGLTYPNAKISIWSNEETRVEINGESVMIGPDNKFSCYTNENGMAYIAQETCMLSIPEIYVSFADNFKNGQSVFEDKSVVAISQYSPVQNVLKNIDADGLLNAKKNDGTPLLSDEYRDEETAQSLAEALKECVALIPASNYNSTLSNEVKWIKLDQINTHPRIIPTSVLEKSGGWSLKKEGNKITYSLKSQEEIDLLLKNVNDQATLGKSFFQRIGDFFRAVAEKIVDVVEVVVTVVKDTVKTVITYVKDKVKYLFTQIVDTAQQVWDVVESVFNEVKVFFTDVFQWLGYIFNWNDILRTKKTIDYCMDQIFECADSTLEYIEEKADSYLDNMKSLISETSDKFLKKLDPNLSLGAVISGNGKIENEDLTRYNTSNNFLYNQYIHRDIPSISTVEDLSAAELYDSFEGEKEDFMKILSDFVDEVEQIDAFKEAFKYFSYVFEGRDNMFNNMFCGLIKLFEGLAIAVVSAAKAVVNVIIELCRKLVKTIYTLLTQEIKLPFLSTFFSMITKGDKLTVSGVFSLIMALPATVIYKVINNKAPIANEEEFNEFKKYINADLYKSAILGKQTSITEVSAASVIAPTWVRSVLHLINGISSCIYYYISAYGDSLAIVGAALPFSTNIGCFACEVIWALASAVCWFTDPSVAEWVNYGFVCGGVILDLIFLILERKMPENSSCDVPKVITLIYGVLFEAAAICALCMPSQKPGVYDYFLNIIPPLVCCLKIGLLTSLISATEGVSGIVPVVGDIIAGTAVPASYFILSMQALADEKQLFDDNTLCESI</sequence>
<name>A0A1M7IF89_RUMFL</name>
<proteinExistence type="predicted"/>
<keyword evidence="1" id="KW-0812">Transmembrane</keyword>
<dbReference type="EMBL" id="FRCT01000004">
    <property type="protein sequence ID" value="SHM39258.1"/>
    <property type="molecule type" value="Genomic_DNA"/>
</dbReference>
<evidence type="ECO:0000313" key="2">
    <source>
        <dbReference type="EMBL" id="SHM39258.1"/>
    </source>
</evidence>
<feature type="transmembrane region" description="Helical" evidence="1">
    <location>
        <begin position="1119"/>
        <end position="1140"/>
    </location>
</feature>
<keyword evidence="1" id="KW-0472">Membrane</keyword>
<accession>A0A1M7IF89</accession>